<dbReference type="EMBL" id="CAJNOC010008033">
    <property type="protein sequence ID" value="CAF1108789.1"/>
    <property type="molecule type" value="Genomic_DNA"/>
</dbReference>
<keyword evidence="2" id="KW-1185">Reference proteome</keyword>
<proteinExistence type="predicted"/>
<reference evidence="1" key="1">
    <citation type="submission" date="2021-02" db="EMBL/GenBank/DDBJ databases">
        <authorList>
            <person name="Nowell W R."/>
        </authorList>
    </citation>
    <scope>NUCLEOTIDE SEQUENCE</scope>
    <source>
        <strain evidence="1">Ploen Becks lab</strain>
    </source>
</reference>
<evidence type="ECO:0000313" key="1">
    <source>
        <dbReference type="EMBL" id="CAF1108789.1"/>
    </source>
</evidence>
<accession>A0A814PPB4</accession>
<dbReference type="AlphaFoldDB" id="A0A814PPB4"/>
<sequence>SILSLYFQSLGRISLDNSTDNHFPDYYINGATVTKINANKKFKFLIKALTTQSYFYSYDNIFSKTYDFDGNYDITLLDTTKKVFVTSCK</sequence>
<dbReference type="Proteomes" id="UP000663879">
    <property type="component" value="Unassembled WGS sequence"/>
</dbReference>
<feature type="non-terminal residue" evidence="1">
    <location>
        <position position="1"/>
    </location>
</feature>
<protein>
    <submittedName>
        <fullName evidence="1">Uncharacterized protein</fullName>
    </submittedName>
</protein>
<evidence type="ECO:0000313" key="2">
    <source>
        <dbReference type="Proteomes" id="UP000663879"/>
    </source>
</evidence>
<name>A0A814PPB4_9BILA</name>
<comment type="caution">
    <text evidence="1">The sequence shown here is derived from an EMBL/GenBank/DDBJ whole genome shotgun (WGS) entry which is preliminary data.</text>
</comment>
<organism evidence="1 2">
    <name type="scientific">Brachionus calyciflorus</name>
    <dbReference type="NCBI Taxonomy" id="104777"/>
    <lineage>
        <taxon>Eukaryota</taxon>
        <taxon>Metazoa</taxon>
        <taxon>Spiralia</taxon>
        <taxon>Gnathifera</taxon>
        <taxon>Rotifera</taxon>
        <taxon>Eurotatoria</taxon>
        <taxon>Monogononta</taxon>
        <taxon>Pseudotrocha</taxon>
        <taxon>Ploima</taxon>
        <taxon>Brachionidae</taxon>
        <taxon>Brachionus</taxon>
    </lineage>
</organism>
<gene>
    <name evidence="1" type="ORF">OXX778_LOCUS21521</name>
</gene>